<dbReference type="OrthoDB" id="3302177at2759"/>
<dbReference type="EMBL" id="MU129222">
    <property type="protein sequence ID" value="KAF9504478.1"/>
    <property type="molecule type" value="Genomic_DNA"/>
</dbReference>
<evidence type="ECO:0000313" key="3">
    <source>
        <dbReference type="Proteomes" id="UP000886523"/>
    </source>
</evidence>
<name>A0A9P6AEZ0_9AGAM</name>
<feature type="region of interest" description="Disordered" evidence="1">
    <location>
        <begin position="204"/>
        <end position="230"/>
    </location>
</feature>
<dbReference type="Proteomes" id="UP000886523">
    <property type="component" value="Unassembled WGS sequence"/>
</dbReference>
<feature type="compositionally biased region" description="Basic and acidic residues" evidence="1">
    <location>
        <begin position="204"/>
        <end position="219"/>
    </location>
</feature>
<feature type="compositionally biased region" description="Basic residues" evidence="1">
    <location>
        <begin position="220"/>
        <end position="230"/>
    </location>
</feature>
<comment type="caution">
    <text evidence="2">The sequence shown here is derived from an EMBL/GenBank/DDBJ whole genome shotgun (WGS) entry which is preliminary data.</text>
</comment>
<keyword evidence="3" id="KW-1185">Reference proteome</keyword>
<evidence type="ECO:0000313" key="2">
    <source>
        <dbReference type="EMBL" id="KAF9504478.1"/>
    </source>
</evidence>
<proteinExistence type="predicted"/>
<reference evidence="2" key="1">
    <citation type="journal article" date="2020" name="Nat. Commun.">
        <title>Large-scale genome sequencing of mycorrhizal fungi provides insights into the early evolution of symbiotic traits.</title>
        <authorList>
            <person name="Miyauchi S."/>
            <person name="Kiss E."/>
            <person name="Kuo A."/>
            <person name="Drula E."/>
            <person name="Kohler A."/>
            <person name="Sanchez-Garcia M."/>
            <person name="Morin E."/>
            <person name="Andreopoulos B."/>
            <person name="Barry K.W."/>
            <person name="Bonito G."/>
            <person name="Buee M."/>
            <person name="Carver A."/>
            <person name="Chen C."/>
            <person name="Cichocki N."/>
            <person name="Clum A."/>
            <person name="Culley D."/>
            <person name="Crous P.W."/>
            <person name="Fauchery L."/>
            <person name="Girlanda M."/>
            <person name="Hayes R.D."/>
            <person name="Keri Z."/>
            <person name="LaButti K."/>
            <person name="Lipzen A."/>
            <person name="Lombard V."/>
            <person name="Magnuson J."/>
            <person name="Maillard F."/>
            <person name="Murat C."/>
            <person name="Nolan M."/>
            <person name="Ohm R.A."/>
            <person name="Pangilinan J."/>
            <person name="Pereira M.F."/>
            <person name="Perotto S."/>
            <person name="Peter M."/>
            <person name="Pfister S."/>
            <person name="Riley R."/>
            <person name="Sitrit Y."/>
            <person name="Stielow J.B."/>
            <person name="Szollosi G."/>
            <person name="Zifcakova L."/>
            <person name="Stursova M."/>
            <person name="Spatafora J.W."/>
            <person name="Tedersoo L."/>
            <person name="Vaario L.M."/>
            <person name="Yamada A."/>
            <person name="Yan M."/>
            <person name="Wang P."/>
            <person name="Xu J."/>
            <person name="Bruns T."/>
            <person name="Baldrian P."/>
            <person name="Vilgalys R."/>
            <person name="Dunand C."/>
            <person name="Henrissat B."/>
            <person name="Grigoriev I.V."/>
            <person name="Hibbett D."/>
            <person name="Nagy L.G."/>
            <person name="Martin F.M."/>
        </authorList>
    </citation>
    <scope>NUCLEOTIDE SEQUENCE</scope>
    <source>
        <strain evidence="2">UP504</strain>
    </source>
</reference>
<sequence>MHRVASRIRLKIVHPSICSDFRGQYGEWTFQDTQTGKIYHGFLLDHSRVKPGVVYEASHEFYAARPQGSLHHQISDKAFEEKAIKAMERHLGVPGPIARFEAKDPSRPDGWRYLTGEKDTVQWDGLWEGVDGRIYCLEVKHFMDGNKLVEIQNKIDKTLEFLRKRRGAVIVYVAGEYWSTSGGVVRTAENLGFGIVEESGPDLQIRDPELHHNKQEGEKLRKRGRKPKAK</sequence>
<evidence type="ECO:0000256" key="1">
    <source>
        <dbReference type="SAM" id="MobiDB-lite"/>
    </source>
</evidence>
<dbReference type="AlphaFoldDB" id="A0A9P6AEZ0"/>
<gene>
    <name evidence="2" type="ORF">BS47DRAFT_1355144</name>
</gene>
<organism evidence="2 3">
    <name type="scientific">Hydnum rufescens UP504</name>
    <dbReference type="NCBI Taxonomy" id="1448309"/>
    <lineage>
        <taxon>Eukaryota</taxon>
        <taxon>Fungi</taxon>
        <taxon>Dikarya</taxon>
        <taxon>Basidiomycota</taxon>
        <taxon>Agaricomycotina</taxon>
        <taxon>Agaricomycetes</taxon>
        <taxon>Cantharellales</taxon>
        <taxon>Hydnaceae</taxon>
        <taxon>Hydnum</taxon>
    </lineage>
</organism>
<protein>
    <submittedName>
        <fullName evidence="2">Uncharacterized protein</fullName>
    </submittedName>
</protein>
<accession>A0A9P6AEZ0</accession>